<dbReference type="Proteomes" id="UP000192266">
    <property type="component" value="Unassembled WGS sequence"/>
</dbReference>
<gene>
    <name evidence="1" type="ORF">SAMN00120144_3223</name>
</gene>
<dbReference type="STRING" id="645990.SAMN00120144_3223"/>
<name>A0A1W1W4M6_9BACT</name>
<protein>
    <submittedName>
        <fullName evidence="1">Uncharacterized protein</fullName>
    </submittedName>
</protein>
<evidence type="ECO:0000313" key="2">
    <source>
        <dbReference type="Proteomes" id="UP000192266"/>
    </source>
</evidence>
<sequence>MQFRKASQQPNVHMIVTPLTSINSRNVLLRGMEYKWDSTHRYNARTAEWFGLAEIKMSDARLK</sequence>
<accession>A0A1W1W4M6</accession>
<proteinExistence type="predicted"/>
<keyword evidence="2" id="KW-1185">Reference proteome</keyword>
<dbReference type="AlphaFoldDB" id="A0A1W1W4M6"/>
<organism evidence="1 2">
    <name type="scientific">Hymenobacter roseosalivarius DSM 11622</name>
    <dbReference type="NCBI Taxonomy" id="645990"/>
    <lineage>
        <taxon>Bacteria</taxon>
        <taxon>Pseudomonadati</taxon>
        <taxon>Bacteroidota</taxon>
        <taxon>Cytophagia</taxon>
        <taxon>Cytophagales</taxon>
        <taxon>Hymenobacteraceae</taxon>
        <taxon>Hymenobacter</taxon>
    </lineage>
</organism>
<evidence type="ECO:0000313" key="1">
    <source>
        <dbReference type="EMBL" id="SMC00410.1"/>
    </source>
</evidence>
<reference evidence="1 2" key="1">
    <citation type="submission" date="2017-04" db="EMBL/GenBank/DDBJ databases">
        <authorList>
            <person name="Afonso C.L."/>
            <person name="Miller P.J."/>
            <person name="Scott M.A."/>
            <person name="Spackman E."/>
            <person name="Goraichik I."/>
            <person name="Dimitrov K.M."/>
            <person name="Suarez D.L."/>
            <person name="Swayne D.E."/>
        </authorList>
    </citation>
    <scope>NUCLEOTIDE SEQUENCE [LARGE SCALE GENOMIC DNA]</scope>
    <source>
        <strain evidence="1 2">DSM 11622</strain>
    </source>
</reference>
<dbReference type="EMBL" id="FWWW01000102">
    <property type="protein sequence ID" value="SMC00410.1"/>
    <property type="molecule type" value="Genomic_DNA"/>
</dbReference>